<organism evidence="2 3">
    <name type="scientific">Petrolisthes cinctipes</name>
    <name type="common">Flat porcelain crab</name>
    <dbReference type="NCBI Taxonomy" id="88211"/>
    <lineage>
        <taxon>Eukaryota</taxon>
        <taxon>Metazoa</taxon>
        <taxon>Ecdysozoa</taxon>
        <taxon>Arthropoda</taxon>
        <taxon>Crustacea</taxon>
        <taxon>Multicrustacea</taxon>
        <taxon>Malacostraca</taxon>
        <taxon>Eumalacostraca</taxon>
        <taxon>Eucarida</taxon>
        <taxon>Decapoda</taxon>
        <taxon>Pleocyemata</taxon>
        <taxon>Anomura</taxon>
        <taxon>Galatheoidea</taxon>
        <taxon>Porcellanidae</taxon>
        <taxon>Petrolisthes</taxon>
    </lineage>
</organism>
<dbReference type="GO" id="GO:0005634">
    <property type="term" value="C:nucleus"/>
    <property type="evidence" value="ECO:0007669"/>
    <property type="project" value="UniProtKB-SubCell"/>
</dbReference>
<reference evidence="2" key="1">
    <citation type="submission" date="2023-10" db="EMBL/GenBank/DDBJ databases">
        <title>Genome assemblies of two species of porcelain crab, Petrolisthes cinctipes and Petrolisthes manimaculis (Anomura: Porcellanidae).</title>
        <authorList>
            <person name="Angst P."/>
        </authorList>
    </citation>
    <scope>NUCLEOTIDE SEQUENCE</scope>
    <source>
        <strain evidence="2">PB745_01</strain>
        <tissue evidence="2">Gill</tissue>
    </source>
</reference>
<dbReference type="Gene3D" id="1.10.10.10">
    <property type="entry name" value="Winged helix-like DNA-binding domain superfamily/Winged helix DNA-binding domain"/>
    <property type="match status" value="1"/>
</dbReference>
<evidence type="ECO:0000256" key="1">
    <source>
        <dbReference type="ARBA" id="ARBA00004123"/>
    </source>
</evidence>
<protein>
    <submittedName>
        <fullName evidence="2">Uncharacterized protein</fullName>
    </submittedName>
</protein>
<gene>
    <name evidence="2" type="ORF">Pcinc_010717</name>
</gene>
<evidence type="ECO:0000313" key="3">
    <source>
        <dbReference type="Proteomes" id="UP001286313"/>
    </source>
</evidence>
<dbReference type="Pfam" id="PF13384">
    <property type="entry name" value="HTH_23"/>
    <property type="match status" value="1"/>
</dbReference>
<evidence type="ECO:0000313" key="2">
    <source>
        <dbReference type="EMBL" id="KAK3885063.1"/>
    </source>
</evidence>
<proteinExistence type="predicted"/>
<dbReference type="EMBL" id="JAWQEG010000831">
    <property type="protein sequence ID" value="KAK3885063.1"/>
    <property type="molecule type" value="Genomic_DNA"/>
</dbReference>
<accession>A0AAE1G8H9</accession>
<dbReference type="AlphaFoldDB" id="A0AAE1G8H9"/>
<comment type="subcellular location">
    <subcellularLocation>
        <location evidence="1">Nucleus</location>
    </subcellularLocation>
</comment>
<name>A0AAE1G8H9_PETCI</name>
<dbReference type="InterPro" id="IPR036388">
    <property type="entry name" value="WH-like_DNA-bd_sf"/>
</dbReference>
<dbReference type="SUPFAM" id="SSF46689">
    <property type="entry name" value="Homeodomain-like"/>
    <property type="match status" value="1"/>
</dbReference>
<dbReference type="InterPro" id="IPR009057">
    <property type="entry name" value="Homeodomain-like_sf"/>
</dbReference>
<comment type="caution">
    <text evidence="2">The sequence shown here is derived from an EMBL/GenBank/DDBJ whole genome shotgun (WGS) entry which is preliminary data.</text>
</comment>
<sequence>MDEHLAKNKSVTTDRTRIMWLWLAGITPRDIAAETGTSLSTVYRWIRRWEKKGTLVSRFLLRLRSPMSRKATAYNEQMEEEEKSGA</sequence>
<dbReference type="Proteomes" id="UP001286313">
    <property type="component" value="Unassembled WGS sequence"/>
</dbReference>
<keyword evidence="3" id="KW-1185">Reference proteome</keyword>